<feature type="compositionally biased region" description="Basic and acidic residues" evidence="1">
    <location>
        <begin position="44"/>
        <end position="54"/>
    </location>
</feature>
<evidence type="ECO:0000256" key="1">
    <source>
        <dbReference type="SAM" id="MobiDB-lite"/>
    </source>
</evidence>
<gene>
    <name evidence="2" type="ORF">PGT21_026067</name>
    <name evidence="3" type="ORF">PGTUg99_024114</name>
</gene>
<evidence type="ECO:0000313" key="3">
    <source>
        <dbReference type="EMBL" id="KAA1113820.1"/>
    </source>
</evidence>
<evidence type="ECO:0000313" key="5">
    <source>
        <dbReference type="Proteomes" id="UP000325313"/>
    </source>
</evidence>
<dbReference type="Proteomes" id="UP000324748">
    <property type="component" value="Unassembled WGS sequence"/>
</dbReference>
<reference evidence="4 5" key="1">
    <citation type="submission" date="2019-05" db="EMBL/GenBank/DDBJ databases">
        <title>Emergence of the Ug99 lineage of the wheat stem rust pathogen through somatic hybridization.</title>
        <authorList>
            <person name="Li F."/>
            <person name="Upadhyaya N.M."/>
            <person name="Sperschneider J."/>
            <person name="Matny O."/>
            <person name="Nguyen-Phuc H."/>
            <person name="Mago R."/>
            <person name="Raley C."/>
            <person name="Miller M.E."/>
            <person name="Silverstein K.A.T."/>
            <person name="Henningsen E."/>
            <person name="Hirsch C.D."/>
            <person name="Visser B."/>
            <person name="Pretorius Z.A."/>
            <person name="Steffenson B.J."/>
            <person name="Schwessinger B."/>
            <person name="Dodds P.N."/>
            <person name="Figueroa M."/>
        </authorList>
    </citation>
    <scope>NUCLEOTIDE SEQUENCE [LARGE SCALE GENOMIC DNA]</scope>
    <source>
        <strain evidence="2">21-0</strain>
        <strain evidence="3 5">Ug99</strain>
    </source>
</reference>
<accession>A0A5B0NB93</accession>
<feature type="compositionally biased region" description="Acidic residues" evidence="1">
    <location>
        <begin position="1"/>
        <end position="10"/>
    </location>
</feature>
<dbReference type="EMBL" id="VSWC01000106">
    <property type="protein sequence ID" value="KAA1085973.1"/>
    <property type="molecule type" value="Genomic_DNA"/>
</dbReference>
<sequence length="101" mass="11337">MEEQQQEQPEEVPQAKAKEEEDEEGPSIKEEGDQNSDGLTDHFQSPEEYSRGNEKNAAQDPAPVIDGPVGCIICDRTLQVKPVKYLQLLKDSCFTNDPKTF</sequence>
<keyword evidence="4" id="KW-1185">Reference proteome</keyword>
<dbReference type="Proteomes" id="UP000325313">
    <property type="component" value="Unassembled WGS sequence"/>
</dbReference>
<dbReference type="EMBL" id="VDEP01000275">
    <property type="protein sequence ID" value="KAA1113820.1"/>
    <property type="molecule type" value="Genomic_DNA"/>
</dbReference>
<organism evidence="2 4">
    <name type="scientific">Puccinia graminis f. sp. tritici</name>
    <dbReference type="NCBI Taxonomy" id="56615"/>
    <lineage>
        <taxon>Eukaryota</taxon>
        <taxon>Fungi</taxon>
        <taxon>Dikarya</taxon>
        <taxon>Basidiomycota</taxon>
        <taxon>Pucciniomycotina</taxon>
        <taxon>Pucciniomycetes</taxon>
        <taxon>Pucciniales</taxon>
        <taxon>Pucciniaceae</taxon>
        <taxon>Puccinia</taxon>
    </lineage>
</organism>
<dbReference type="AlphaFoldDB" id="A0A5B0NB93"/>
<comment type="caution">
    <text evidence="2">The sequence shown here is derived from an EMBL/GenBank/DDBJ whole genome shotgun (WGS) entry which is preliminary data.</text>
</comment>
<evidence type="ECO:0000313" key="2">
    <source>
        <dbReference type="EMBL" id="KAA1085973.1"/>
    </source>
</evidence>
<evidence type="ECO:0000313" key="4">
    <source>
        <dbReference type="Proteomes" id="UP000324748"/>
    </source>
</evidence>
<protein>
    <submittedName>
        <fullName evidence="2">Uncharacterized protein</fullName>
    </submittedName>
</protein>
<proteinExistence type="predicted"/>
<name>A0A5B0NB93_PUCGR</name>
<feature type="region of interest" description="Disordered" evidence="1">
    <location>
        <begin position="1"/>
        <end position="67"/>
    </location>
</feature>